<dbReference type="EnsemblPlants" id="PNT68702">
    <property type="protein sequence ID" value="PNT68702"/>
    <property type="gene ID" value="BRADI_3g44385v3"/>
</dbReference>
<dbReference type="EnsemblPlants" id="PNT68704">
    <property type="protein sequence ID" value="PNT68704"/>
    <property type="gene ID" value="BRADI_3g44385v3"/>
</dbReference>
<reference evidence="1 2" key="1">
    <citation type="journal article" date="2010" name="Nature">
        <title>Genome sequencing and analysis of the model grass Brachypodium distachyon.</title>
        <authorList>
            <consortium name="International Brachypodium Initiative"/>
        </authorList>
    </citation>
    <scope>NUCLEOTIDE SEQUENCE [LARGE SCALE GENOMIC DNA]</scope>
    <source>
        <strain evidence="1 2">Bd21</strain>
    </source>
</reference>
<dbReference type="Gramene" id="PNT68701">
    <property type="protein sequence ID" value="PNT68701"/>
    <property type="gene ID" value="BRADI_3g44385v3"/>
</dbReference>
<protein>
    <submittedName>
        <fullName evidence="1 2">Uncharacterized protein</fullName>
    </submittedName>
</protein>
<dbReference type="Proteomes" id="UP000008810">
    <property type="component" value="Chromosome 3"/>
</dbReference>
<dbReference type="EMBL" id="CM000882">
    <property type="protein sequence ID" value="PNT68704.1"/>
    <property type="molecule type" value="Genomic_DNA"/>
</dbReference>
<dbReference type="InParanoid" id="A0A2K2D348"/>
<sequence length="226" mass="24526">MHAQASLIDQRIGLRQLKQCVDVLALVHGDEQLVHLLAGRPPVKCRRSMATRNDEDISFSMSMASAGLPRREEAEGVHVLVVLLRALDMVGDRVPQELLELREVGRHGDLGALEAVVQARVAPAGGVGRQAVAVAVVHHLRELREHELIADRRDAEPRVVHGHADGACALEVAAVDRLAAGNVVDRALDGLCGGADPMTSICRPSQSRTAVMMPRCRREGRDRRTP</sequence>
<dbReference type="EMBL" id="CM000882">
    <property type="protein sequence ID" value="PNT68702.1"/>
    <property type="molecule type" value="Genomic_DNA"/>
</dbReference>
<name>A0A2K2D348_BRADI</name>
<dbReference type="OrthoDB" id="10687864at2759"/>
<keyword evidence="3" id="KW-1185">Reference proteome</keyword>
<evidence type="ECO:0000313" key="2">
    <source>
        <dbReference type="EnsemblPlants" id="PNT68701"/>
    </source>
</evidence>
<dbReference type="Gramene" id="PNT68703">
    <property type="protein sequence ID" value="PNT68703"/>
    <property type="gene ID" value="BRADI_3g44385v3"/>
</dbReference>
<proteinExistence type="predicted"/>
<evidence type="ECO:0000313" key="3">
    <source>
        <dbReference type="Proteomes" id="UP000008810"/>
    </source>
</evidence>
<gene>
    <name evidence="1" type="ORF">BRADI_3g44385v3</name>
</gene>
<dbReference type="AlphaFoldDB" id="A0A2K2D348"/>
<dbReference type="EnsemblPlants" id="PNT68703">
    <property type="protein sequence ID" value="PNT68703"/>
    <property type="gene ID" value="BRADI_3g44385v3"/>
</dbReference>
<accession>A0A2K2D348</accession>
<dbReference type="Gramene" id="PNT68704">
    <property type="protein sequence ID" value="PNT68704"/>
    <property type="gene ID" value="BRADI_3g44385v3"/>
</dbReference>
<dbReference type="EMBL" id="CM000882">
    <property type="protein sequence ID" value="PNT68703.1"/>
    <property type="molecule type" value="Genomic_DNA"/>
</dbReference>
<dbReference type="EMBL" id="CM000882">
    <property type="protein sequence ID" value="PNT68701.1"/>
    <property type="molecule type" value="Genomic_DNA"/>
</dbReference>
<evidence type="ECO:0000313" key="1">
    <source>
        <dbReference type="EMBL" id="PNT68702.1"/>
    </source>
</evidence>
<reference evidence="1" key="2">
    <citation type="submission" date="2017-06" db="EMBL/GenBank/DDBJ databases">
        <title>WGS assembly of Brachypodium distachyon.</title>
        <authorList>
            <consortium name="The International Brachypodium Initiative"/>
            <person name="Lucas S."/>
            <person name="Harmon-Smith M."/>
            <person name="Lail K."/>
            <person name="Tice H."/>
            <person name="Grimwood J."/>
            <person name="Bruce D."/>
            <person name="Barry K."/>
            <person name="Shu S."/>
            <person name="Lindquist E."/>
            <person name="Wang M."/>
            <person name="Pitluck S."/>
            <person name="Vogel J.P."/>
            <person name="Garvin D.F."/>
            <person name="Mockler T.C."/>
            <person name="Schmutz J."/>
            <person name="Rokhsar D."/>
            <person name="Bevan M.W."/>
        </authorList>
    </citation>
    <scope>NUCLEOTIDE SEQUENCE</scope>
    <source>
        <strain evidence="1">Bd21</strain>
    </source>
</reference>
<organism evidence="1">
    <name type="scientific">Brachypodium distachyon</name>
    <name type="common">Purple false brome</name>
    <name type="synonym">Trachynia distachya</name>
    <dbReference type="NCBI Taxonomy" id="15368"/>
    <lineage>
        <taxon>Eukaryota</taxon>
        <taxon>Viridiplantae</taxon>
        <taxon>Streptophyta</taxon>
        <taxon>Embryophyta</taxon>
        <taxon>Tracheophyta</taxon>
        <taxon>Spermatophyta</taxon>
        <taxon>Magnoliopsida</taxon>
        <taxon>Liliopsida</taxon>
        <taxon>Poales</taxon>
        <taxon>Poaceae</taxon>
        <taxon>BOP clade</taxon>
        <taxon>Pooideae</taxon>
        <taxon>Stipodae</taxon>
        <taxon>Brachypodieae</taxon>
        <taxon>Brachypodium</taxon>
    </lineage>
</organism>
<dbReference type="Gramene" id="PNT68702">
    <property type="protein sequence ID" value="PNT68702"/>
    <property type="gene ID" value="BRADI_3g44385v3"/>
</dbReference>
<reference evidence="2" key="3">
    <citation type="submission" date="2018-08" db="UniProtKB">
        <authorList>
            <consortium name="EnsemblPlants"/>
        </authorList>
    </citation>
    <scope>IDENTIFICATION</scope>
    <source>
        <strain evidence="2">cv. Bd21</strain>
    </source>
</reference>
<dbReference type="EnsemblPlants" id="PNT68701">
    <property type="protein sequence ID" value="PNT68701"/>
    <property type="gene ID" value="BRADI_3g44385v3"/>
</dbReference>